<name>A0A2B5HBJ3_9BACI</name>
<dbReference type="InterPro" id="IPR001531">
    <property type="entry name" value="Zn_PLipaseC"/>
</dbReference>
<keyword evidence="3" id="KW-0479">Metal-binding</keyword>
<keyword evidence="6" id="KW-0862">Zinc</keyword>
<evidence type="ECO:0000256" key="6">
    <source>
        <dbReference type="ARBA" id="ARBA00022833"/>
    </source>
</evidence>
<dbReference type="SUPFAM" id="SSF48537">
    <property type="entry name" value="Phospholipase C/P1 nuclease"/>
    <property type="match status" value="1"/>
</dbReference>
<sequence length="476" mass="54597">MKKKLCTWGLITAIASSAAVIPTVAEACGIDEVMKQENQEHQEHKRVKRWSAEHPHHPNESTHLWIARNAIQIMSRNQDKTVQENELQFLNTPEYKELFERGLYDADYLDEFNDGGTGTIGIDGLIRGGWKSHFYDPDTRKNYKGEEEPTALSQGDKYFKLAGEYFKKDDRKQAFYYLGVATHYFTDATQPMHAANFTAVDMSALKFHSAFENYVTTIQTQYEVSDGEGVYNLVNSNDPKQWIHETARLAKVEIGNITNDEIKSHYNKGNNALWQEEVMPAVQRSLEKAQRNTAGFIHLWFNTFVGKTAAEDIENTIVKDSTEEAIQENKKYVVVPSEFLNRGLTFEVYASNDYALLSNHVDDNKVQGTPVQFVFDKDNNGILHRGESVLLKMTQSNYDNYVFLNYSNMTNWVHLAQQKANTAQFKVYPNPNNSSEYYLYTDGYPVNYQENGKGKSWIVLGKKTDKPKAWKFIQAK</sequence>
<gene>
    <name evidence="8" type="ORF">CN613_27400</name>
</gene>
<keyword evidence="5" id="KW-0378">Hydrolase</keyword>
<proteinExistence type="predicted"/>
<evidence type="ECO:0000313" key="8">
    <source>
        <dbReference type="EMBL" id="PEM64150.1"/>
    </source>
</evidence>
<evidence type="ECO:0000256" key="2">
    <source>
        <dbReference type="ARBA" id="ARBA00018391"/>
    </source>
</evidence>
<dbReference type="PRINTS" id="PR00479">
    <property type="entry name" value="PRPHPHLPASEC"/>
</dbReference>
<evidence type="ECO:0000256" key="1">
    <source>
        <dbReference type="ARBA" id="ARBA00012018"/>
    </source>
</evidence>
<evidence type="ECO:0000256" key="7">
    <source>
        <dbReference type="ARBA" id="ARBA00031285"/>
    </source>
</evidence>
<organism evidence="8 9">
    <name type="scientific">Bacillus pseudomycoides</name>
    <dbReference type="NCBI Taxonomy" id="64104"/>
    <lineage>
        <taxon>Bacteria</taxon>
        <taxon>Bacillati</taxon>
        <taxon>Bacillota</taxon>
        <taxon>Bacilli</taxon>
        <taxon>Bacillales</taxon>
        <taxon>Bacillaceae</taxon>
        <taxon>Bacillus</taxon>
        <taxon>Bacillus cereus group</taxon>
    </lineage>
</organism>
<dbReference type="EC" id="3.1.4.3" evidence="1"/>
<dbReference type="InterPro" id="IPR008947">
    <property type="entry name" value="PLipase_C/P1_nuclease_dom_sf"/>
</dbReference>
<comment type="caution">
    <text evidence="8">The sequence shown here is derived from an EMBL/GenBank/DDBJ whole genome shotgun (WGS) entry which is preliminary data.</text>
</comment>
<evidence type="ECO:0000256" key="4">
    <source>
        <dbReference type="ARBA" id="ARBA00022729"/>
    </source>
</evidence>
<dbReference type="PROSITE" id="PS51346">
    <property type="entry name" value="PROKAR_ZN_DEPEND_PLPC_2"/>
    <property type="match status" value="1"/>
</dbReference>
<accession>A0A2B5HBJ3</accession>
<dbReference type="AlphaFoldDB" id="A0A2B5HBJ3"/>
<dbReference type="InterPro" id="IPR029002">
    <property type="entry name" value="PLPC/GPLD1"/>
</dbReference>
<dbReference type="RefSeq" id="WP_097969502.1">
    <property type="nucleotide sequence ID" value="NZ_NUAS01000113.1"/>
</dbReference>
<dbReference type="EMBL" id="NUDP01000131">
    <property type="protein sequence ID" value="PEM64150.1"/>
    <property type="molecule type" value="Genomic_DNA"/>
</dbReference>
<dbReference type="Gene3D" id="1.10.575.10">
    <property type="entry name" value="P1 Nuclease"/>
    <property type="match status" value="1"/>
</dbReference>
<dbReference type="Pfam" id="PF00882">
    <property type="entry name" value="Zn_dep_PLPC"/>
    <property type="match status" value="1"/>
</dbReference>
<keyword evidence="4" id="KW-0732">Signal</keyword>
<dbReference type="SMART" id="SM00770">
    <property type="entry name" value="Zn_dep_PLPC"/>
    <property type="match status" value="1"/>
</dbReference>
<evidence type="ECO:0000256" key="5">
    <source>
        <dbReference type="ARBA" id="ARBA00022801"/>
    </source>
</evidence>
<dbReference type="CDD" id="cd11009">
    <property type="entry name" value="Zn_dep_PLPC"/>
    <property type="match status" value="1"/>
</dbReference>
<reference evidence="8 9" key="1">
    <citation type="submission" date="2017-09" db="EMBL/GenBank/DDBJ databases">
        <title>Large-scale bioinformatics analysis of Bacillus genomes uncovers conserved roles of natural products in bacterial physiology.</title>
        <authorList>
            <consortium name="Agbiome Team Llc"/>
            <person name="Bleich R.M."/>
            <person name="Grubbs K.J."/>
            <person name="Santa Maria K.C."/>
            <person name="Allen S.E."/>
            <person name="Farag S."/>
            <person name="Shank E.A."/>
            <person name="Bowers A."/>
        </authorList>
    </citation>
    <scope>NUCLEOTIDE SEQUENCE [LARGE SCALE GENOMIC DNA]</scope>
    <source>
        <strain evidence="8 9">AFS009893</strain>
    </source>
</reference>
<protein>
    <recommendedName>
        <fullName evidence="2">Phospholipase C</fullName>
        <ecNumber evidence="1">3.1.4.3</ecNumber>
    </recommendedName>
    <alternativeName>
        <fullName evidence="7">Phosphatidylcholine cholinephosphohydrolase</fullName>
    </alternativeName>
</protein>
<dbReference type="Proteomes" id="UP000219775">
    <property type="component" value="Unassembled WGS sequence"/>
</dbReference>
<evidence type="ECO:0000313" key="9">
    <source>
        <dbReference type="Proteomes" id="UP000219775"/>
    </source>
</evidence>
<dbReference type="GO" id="GO:0034480">
    <property type="term" value="F:phosphatidylcholine phospholipase C activity"/>
    <property type="evidence" value="ECO:0007669"/>
    <property type="project" value="UniProtKB-EC"/>
</dbReference>
<dbReference type="GO" id="GO:0008270">
    <property type="term" value="F:zinc ion binding"/>
    <property type="evidence" value="ECO:0007669"/>
    <property type="project" value="InterPro"/>
</dbReference>
<evidence type="ECO:0000256" key="3">
    <source>
        <dbReference type="ARBA" id="ARBA00022723"/>
    </source>
</evidence>